<gene>
    <name evidence="3" type="ORF">SAMN05421813_10887</name>
</gene>
<feature type="domain" description="CBU-0592-like" evidence="2">
    <location>
        <begin position="5"/>
        <end position="77"/>
    </location>
</feature>
<dbReference type="RefSeq" id="WP_221406308.1">
    <property type="nucleotide sequence ID" value="NZ_FNHH01000008.1"/>
</dbReference>
<feature type="transmembrane region" description="Helical" evidence="1">
    <location>
        <begin position="44"/>
        <end position="67"/>
    </location>
</feature>
<proteinExistence type="predicted"/>
<name>A0A1G9RN51_9SPHI</name>
<keyword evidence="4" id="KW-1185">Reference proteome</keyword>
<evidence type="ECO:0000313" key="4">
    <source>
        <dbReference type="Proteomes" id="UP000199226"/>
    </source>
</evidence>
<protein>
    <recommendedName>
        <fullName evidence="2">CBU-0592-like domain-containing protein</fullName>
    </recommendedName>
</protein>
<reference evidence="4" key="1">
    <citation type="submission" date="2016-10" db="EMBL/GenBank/DDBJ databases">
        <authorList>
            <person name="Varghese N."/>
            <person name="Submissions S."/>
        </authorList>
    </citation>
    <scope>NUCLEOTIDE SEQUENCE [LARGE SCALE GENOMIC DNA]</scope>
    <source>
        <strain evidence="4">DSM 24536</strain>
    </source>
</reference>
<dbReference type="NCBIfam" id="NF047864">
    <property type="entry name" value="CBU_0592_membra"/>
    <property type="match status" value="1"/>
</dbReference>
<dbReference type="EMBL" id="FNHH01000008">
    <property type="protein sequence ID" value="SDM24682.1"/>
    <property type="molecule type" value="Genomic_DNA"/>
</dbReference>
<accession>A0A1G9RN51</accession>
<organism evidence="3 4">
    <name type="scientific">Daejeonella rubra</name>
    <dbReference type="NCBI Taxonomy" id="990371"/>
    <lineage>
        <taxon>Bacteria</taxon>
        <taxon>Pseudomonadati</taxon>
        <taxon>Bacteroidota</taxon>
        <taxon>Sphingobacteriia</taxon>
        <taxon>Sphingobacteriales</taxon>
        <taxon>Sphingobacteriaceae</taxon>
        <taxon>Daejeonella</taxon>
    </lineage>
</organism>
<feature type="transmembrane region" description="Helical" evidence="1">
    <location>
        <begin position="6"/>
        <end position="23"/>
    </location>
</feature>
<dbReference type="Pfam" id="PF26604">
    <property type="entry name" value="CBU_0592"/>
    <property type="match status" value="1"/>
</dbReference>
<keyword evidence="1" id="KW-0472">Membrane</keyword>
<keyword evidence="1" id="KW-0812">Transmembrane</keyword>
<evidence type="ECO:0000259" key="2">
    <source>
        <dbReference type="Pfam" id="PF26604"/>
    </source>
</evidence>
<keyword evidence="1" id="KW-1133">Transmembrane helix</keyword>
<dbReference type="Proteomes" id="UP000199226">
    <property type="component" value="Unassembled WGS sequence"/>
</dbReference>
<evidence type="ECO:0000313" key="3">
    <source>
        <dbReference type="EMBL" id="SDM24682.1"/>
    </source>
</evidence>
<dbReference type="InterPro" id="IPR058058">
    <property type="entry name" value="CBU_0592-like"/>
</dbReference>
<sequence length="86" mass="9452">MSQSDIIASVGVTLLLIAFFLNLRKIMSTDSKWYSGLNIVGAGLCGYSSYLIAFYPFVILEGVWVLAALSSFVKRVPRETIVNSND</sequence>
<dbReference type="AlphaFoldDB" id="A0A1G9RN51"/>
<evidence type="ECO:0000256" key="1">
    <source>
        <dbReference type="SAM" id="Phobius"/>
    </source>
</evidence>
<dbReference type="STRING" id="990371.SAMN05421813_10887"/>